<evidence type="ECO:0000259" key="9">
    <source>
        <dbReference type="Pfam" id="PF20730"/>
    </source>
</evidence>
<feature type="domain" description="YetF C-terminal" evidence="8">
    <location>
        <begin position="89"/>
        <end position="156"/>
    </location>
</feature>
<protein>
    <submittedName>
        <fullName evidence="10">YetF domain-containing protein</fullName>
    </submittedName>
</protein>
<dbReference type="RefSeq" id="WP_341981971.1">
    <property type="nucleotide sequence ID" value="NZ_JBBYAF010000010.1"/>
</dbReference>
<evidence type="ECO:0000256" key="2">
    <source>
        <dbReference type="ARBA" id="ARBA00006448"/>
    </source>
</evidence>
<accession>A0ABU9K9F2</accession>
<comment type="caution">
    <text evidence="10">The sequence shown here is derived from an EMBL/GenBank/DDBJ whole genome shotgun (WGS) entry which is preliminary data.</text>
</comment>
<gene>
    <name evidence="10" type="ORF">AAEO50_07225</name>
</gene>
<evidence type="ECO:0000256" key="1">
    <source>
        <dbReference type="ARBA" id="ARBA00004651"/>
    </source>
</evidence>
<name>A0ABU9K9F2_9BACI</name>
<dbReference type="EMBL" id="JBBYAF010000010">
    <property type="protein sequence ID" value="MEL3972065.1"/>
    <property type="molecule type" value="Genomic_DNA"/>
</dbReference>
<dbReference type="Proteomes" id="UP001389717">
    <property type="component" value="Unassembled WGS sequence"/>
</dbReference>
<keyword evidence="3" id="KW-1003">Cell membrane</keyword>
<evidence type="ECO:0000256" key="5">
    <source>
        <dbReference type="ARBA" id="ARBA00022989"/>
    </source>
</evidence>
<feature type="transmembrane region" description="Helical" evidence="7">
    <location>
        <begin position="64"/>
        <end position="86"/>
    </location>
</feature>
<comment type="subcellular location">
    <subcellularLocation>
        <location evidence="1">Cell membrane</location>
        <topology evidence="1">Multi-pass membrane protein</topology>
    </subcellularLocation>
</comment>
<evidence type="ECO:0000256" key="6">
    <source>
        <dbReference type="ARBA" id="ARBA00023136"/>
    </source>
</evidence>
<dbReference type="Gene3D" id="3.30.240.20">
    <property type="entry name" value="bsu07140 like domains"/>
    <property type="match status" value="1"/>
</dbReference>
<evidence type="ECO:0000256" key="7">
    <source>
        <dbReference type="SAM" id="Phobius"/>
    </source>
</evidence>
<keyword evidence="6 7" id="KW-0472">Membrane</keyword>
<evidence type="ECO:0000313" key="11">
    <source>
        <dbReference type="Proteomes" id="UP001389717"/>
    </source>
</evidence>
<organism evidence="10 11">
    <name type="scientific">Rossellomorea oryzaecorticis</name>
    <dbReference type="NCBI Taxonomy" id="1396505"/>
    <lineage>
        <taxon>Bacteria</taxon>
        <taxon>Bacillati</taxon>
        <taxon>Bacillota</taxon>
        <taxon>Bacilli</taxon>
        <taxon>Bacillales</taxon>
        <taxon>Bacillaceae</taxon>
        <taxon>Rossellomorea</taxon>
    </lineage>
</organism>
<keyword evidence="4 7" id="KW-0812">Transmembrane</keyword>
<keyword evidence="5 7" id="KW-1133">Transmembrane helix</keyword>
<evidence type="ECO:0000256" key="4">
    <source>
        <dbReference type="ARBA" id="ARBA00022692"/>
    </source>
</evidence>
<evidence type="ECO:0000256" key="3">
    <source>
        <dbReference type="ARBA" id="ARBA00022475"/>
    </source>
</evidence>
<sequence length="157" mass="17680">MSFSNFDGMQRIVMIAIFSYASLVIFLRVSGKRTLSKLNAFDLVITMAMGTTLATTILNSNVTWVKGITAFLVLIALQYLVAKLTVRLPWFEKIIKSEPQVLFKDGEFKEEAMEKERVPKSAILQAMRSQGLGSMKQVKEVFLESDGSISVIKQYEE</sequence>
<keyword evidence="11" id="KW-1185">Reference proteome</keyword>
<dbReference type="InterPro" id="IPR007353">
    <property type="entry name" value="DUF421"/>
</dbReference>
<dbReference type="InterPro" id="IPR048454">
    <property type="entry name" value="YetF_N"/>
</dbReference>
<evidence type="ECO:0000259" key="8">
    <source>
        <dbReference type="Pfam" id="PF04239"/>
    </source>
</evidence>
<feature type="transmembrane region" description="Helical" evidence="7">
    <location>
        <begin position="41"/>
        <end position="58"/>
    </location>
</feature>
<feature type="transmembrane region" description="Helical" evidence="7">
    <location>
        <begin position="12"/>
        <end position="29"/>
    </location>
</feature>
<dbReference type="PANTHER" id="PTHR34582">
    <property type="entry name" value="UPF0702 TRANSMEMBRANE PROTEIN YCAP"/>
    <property type="match status" value="1"/>
</dbReference>
<dbReference type="PANTHER" id="PTHR34582:SF6">
    <property type="entry name" value="UPF0702 TRANSMEMBRANE PROTEIN YCAP"/>
    <property type="match status" value="1"/>
</dbReference>
<dbReference type="Pfam" id="PF04239">
    <property type="entry name" value="DUF421"/>
    <property type="match status" value="1"/>
</dbReference>
<proteinExistence type="inferred from homology"/>
<dbReference type="InterPro" id="IPR023090">
    <property type="entry name" value="UPF0702_alpha/beta_dom_sf"/>
</dbReference>
<evidence type="ECO:0000313" key="10">
    <source>
        <dbReference type="EMBL" id="MEL3972065.1"/>
    </source>
</evidence>
<reference evidence="10 11" key="1">
    <citation type="submission" date="2024-04" db="EMBL/GenBank/DDBJ databases">
        <title>Bacillus oryzaecorticis sp. nov., a moderately halophilic bacterium isolated from rice husks.</title>
        <authorList>
            <person name="Zhu H.-S."/>
        </authorList>
    </citation>
    <scope>NUCLEOTIDE SEQUENCE [LARGE SCALE GENOMIC DNA]</scope>
    <source>
        <strain evidence="10 11">ZC255</strain>
    </source>
</reference>
<comment type="similarity">
    <text evidence="2">Belongs to the UPF0702 family.</text>
</comment>
<dbReference type="Pfam" id="PF20730">
    <property type="entry name" value="YetF_N"/>
    <property type="match status" value="1"/>
</dbReference>
<feature type="domain" description="YetF-like N-terminal transmembrane" evidence="9">
    <location>
        <begin position="17"/>
        <end position="82"/>
    </location>
</feature>